<evidence type="ECO:0000313" key="14">
    <source>
        <dbReference type="Proteomes" id="UP001306508"/>
    </source>
</evidence>
<gene>
    <name evidence="13" type="ORF">RI543_004846</name>
</gene>
<dbReference type="GO" id="GO:0015250">
    <property type="term" value="F:water channel activity"/>
    <property type="evidence" value="ECO:0007669"/>
    <property type="project" value="TreeGrafter"/>
</dbReference>
<keyword evidence="8" id="KW-0256">Endoplasmic reticulum</keyword>
<dbReference type="InterPro" id="IPR023271">
    <property type="entry name" value="Aquaporin-like"/>
</dbReference>
<evidence type="ECO:0000256" key="10">
    <source>
        <dbReference type="ARBA" id="ARBA00023136"/>
    </source>
</evidence>
<keyword evidence="6 11" id="KW-0812">Transmembrane</keyword>
<dbReference type="GO" id="GO:0005886">
    <property type="term" value="C:plasma membrane"/>
    <property type="evidence" value="ECO:0007669"/>
    <property type="project" value="UniProtKB-SubCell"/>
</dbReference>
<evidence type="ECO:0000313" key="13">
    <source>
        <dbReference type="EMBL" id="KAK5773792.1"/>
    </source>
</evidence>
<evidence type="ECO:0000256" key="4">
    <source>
        <dbReference type="ARBA" id="ARBA00022448"/>
    </source>
</evidence>
<dbReference type="GO" id="GO:0005789">
    <property type="term" value="C:endoplasmic reticulum membrane"/>
    <property type="evidence" value="ECO:0007669"/>
    <property type="project" value="UniProtKB-SubCell"/>
</dbReference>
<comment type="subcellular location">
    <subcellularLocation>
        <location evidence="2">Cell membrane</location>
        <topology evidence="2">Multi-pass membrane protein</topology>
    </subcellularLocation>
    <subcellularLocation>
        <location evidence="1">Endoplasmic reticulum membrane</location>
        <topology evidence="1">Multi-pass membrane protein</topology>
    </subcellularLocation>
</comment>
<dbReference type="AlphaFoldDB" id="A0AAN8A5Z0"/>
<dbReference type="InterPro" id="IPR034294">
    <property type="entry name" value="Aquaporin_transptr"/>
</dbReference>
<dbReference type="Pfam" id="PF00230">
    <property type="entry name" value="MIP"/>
    <property type="match status" value="1"/>
</dbReference>
<comment type="caution">
    <text evidence="13">The sequence shown here is derived from an EMBL/GenBank/DDBJ whole genome shotgun (WGS) entry which is preliminary data.</text>
</comment>
<dbReference type="InterPro" id="IPR022357">
    <property type="entry name" value="MIP_CS"/>
</dbReference>
<evidence type="ECO:0000256" key="11">
    <source>
        <dbReference type="RuleBase" id="RU000477"/>
    </source>
</evidence>
<evidence type="ECO:0000256" key="3">
    <source>
        <dbReference type="ARBA" id="ARBA00006175"/>
    </source>
</evidence>
<protein>
    <recommendedName>
        <fullName evidence="15">Aquaporin</fullName>
    </recommendedName>
</protein>
<feature type="transmembrane region" description="Helical" evidence="12">
    <location>
        <begin position="60"/>
        <end position="78"/>
    </location>
</feature>
<keyword evidence="4 11" id="KW-0813">Transport</keyword>
<organism evidence="13 14">
    <name type="scientific">Arxiozyma heterogenica</name>
    <dbReference type="NCBI Taxonomy" id="278026"/>
    <lineage>
        <taxon>Eukaryota</taxon>
        <taxon>Fungi</taxon>
        <taxon>Dikarya</taxon>
        <taxon>Ascomycota</taxon>
        <taxon>Saccharomycotina</taxon>
        <taxon>Saccharomycetes</taxon>
        <taxon>Saccharomycetales</taxon>
        <taxon>Saccharomycetaceae</taxon>
        <taxon>Arxiozyma</taxon>
    </lineage>
</organism>
<proteinExistence type="inferred from homology"/>
<dbReference type="PRINTS" id="PR00783">
    <property type="entry name" value="MINTRINSICP"/>
</dbReference>
<evidence type="ECO:0000256" key="9">
    <source>
        <dbReference type="ARBA" id="ARBA00022989"/>
    </source>
</evidence>
<accession>A0AAN8A5Z0</accession>
<dbReference type="PROSITE" id="PS00221">
    <property type="entry name" value="MIP"/>
    <property type="match status" value="1"/>
</dbReference>
<evidence type="ECO:0008006" key="15">
    <source>
        <dbReference type="Google" id="ProtNLM"/>
    </source>
</evidence>
<name>A0AAN8A5Z0_9SACH</name>
<keyword evidence="10 12" id="KW-0472">Membrane</keyword>
<evidence type="ECO:0000256" key="8">
    <source>
        <dbReference type="ARBA" id="ARBA00022824"/>
    </source>
</evidence>
<dbReference type="PANTHER" id="PTHR19139:SF199">
    <property type="entry name" value="MIP17260P"/>
    <property type="match status" value="1"/>
</dbReference>
<dbReference type="Proteomes" id="UP001306508">
    <property type="component" value="Unassembled WGS sequence"/>
</dbReference>
<keyword evidence="5" id="KW-1003">Cell membrane</keyword>
<feature type="transmembrane region" description="Helical" evidence="12">
    <location>
        <begin position="98"/>
        <end position="124"/>
    </location>
</feature>
<dbReference type="NCBIfam" id="TIGR00861">
    <property type="entry name" value="MIP"/>
    <property type="match status" value="1"/>
</dbReference>
<evidence type="ECO:0000256" key="2">
    <source>
        <dbReference type="ARBA" id="ARBA00004651"/>
    </source>
</evidence>
<dbReference type="PANTHER" id="PTHR19139">
    <property type="entry name" value="AQUAPORIN TRANSPORTER"/>
    <property type="match status" value="1"/>
</dbReference>
<sequence>MSTSSVKDLESQNPPIEAVLPSADDAFPQADLPKQMHKKSRFDIGPDTWHNHFIAAYGEFVGTFMFLLFAYIICNVANHALELKSSANTPTTSHPSQVIMIAIGFGFSLMFSVWCFAGVSGGALNPAVSLSLALSRAITPTRCGVMWVSQIVAGMAAGGAAQALTPGPVLFTNALGLTCSRTRGLFLEMFGTTGLCLTVLMTAVEKRETNFLAALPIGVALFIDHMALTAYTGTGVNPARSFGAAVAAHYFPGYHWIYWIGPLLGAFLAWSVWQILQWLDYQKWVEAEKAD</sequence>
<evidence type="ECO:0000256" key="5">
    <source>
        <dbReference type="ARBA" id="ARBA00022475"/>
    </source>
</evidence>
<dbReference type="FunFam" id="1.20.1080.10:FF:000014">
    <property type="entry name" value="Aquaporin 1"/>
    <property type="match status" value="1"/>
</dbReference>
<feature type="transmembrane region" description="Helical" evidence="12">
    <location>
        <begin position="253"/>
        <end position="273"/>
    </location>
</feature>
<keyword evidence="9 12" id="KW-1133">Transmembrane helix</keyword>
<dbReference type="InterPro" id="IPR000425">
    <property type="entry name" value="MIP"/>
</dbReference>
<evidence type="ECO:0000256" key="6">
    <source>
        <dbReference type="ARBA" id="ARBA00022692"/>
    </source>
</evidence>
<dbReference type="SUPFAM" id="SSF81338">
    <property type="entry name" value="Aquaporin-like"/>
    <property type="match status" value="1"/>
</dbReference>
<feature type="transmembrane region" description="Helical" evidence="12">
    <location>
        <begin position="211"/>
        <end position="233"/>
    </location>
</feature>
<evidence type="ECO:0000256" key="12">
    <source>
        <dbReference type="SAM" id="Phobius"/>
    </source>
</evidence>
<keyword evidence="7" id="KW-0677">Repeat</keyword>
<evidence type="ECO:0000256" key="1">
    <source>
        <dbReference type="ARBA" id="ARBA00004477"/>
    </source>
</evidence>
<reference evidence="14" key="1">
    <citation type="submission" date="2023-07" db="EMBL/GenBank/DDBJ databases">
        <title>A draft genome of Kazachstania heterogenica Y-27499.</title>
        <authorList>
            <person name="Donic C."/>
            <person name="Kralova J.S."/>
            <person name="Fidel L."/>
            <person name="Ben-Dor S."/>
            <person name="Jung S."/>
        </authorList>
    </citation>
    <scope>NUCLEOTIDE SEQUENCE [LARGE SCALE GENOMIC DNA]</scope>
    <source>
        <strain evidence="14">Y27499</strain>
    </source>
</reference>
<dbReference type="Gene3D" id="1.20.1080.10">
    <property type="entry name" value="Glycerol uptake facilitator protein"/>
    <property type="match status" value="1"/>
</dbReference>
<evidence type="ECO:0000256" key="7">
    <source>
        <dbReference type="ARBA" id="ARBA00022737"/>
    </source>
</evidence>
<keyword evidence="14" id="KW-1185">Reference proteome</keyword>
<dbReference type="EMBL" id="JAWIZZ010000064">
    <property type="protein sequence ID" value="KAK5773792.1"/>
    <property type="molecule type" value="Genomic_DNA"/>
</dbReference>
<feature type="transmembrane region" description="Helical" evidence="12">
    <location>
        <begin position="185"/>
        <end position="204"/>
    </location>
</feature>
<comment type="similarity">
    <text evidence="3 11">Belongs to the MIP/aquaporin (TC 1.A.8) family.</text>
</comment>